<organism evidence="1 2">
    <name type="scientific">Lentibacillus juripiscarius</name>
    <dbReference type="NCBI Taxonomy" id="257446"/>
    <lineage>
        <taxon>Bacteria</taxon>
        <taxon>Bacillati</taxon>
        <taxon>Bacillota</taxon>
        <taxon>Bacilli</taxon>
        <taxon>Bacillales</taxon>
        <taxon>Bacillaceae</taxon>
        <taxon>Lentibacillus</taxon>
    </lineage>
</organism>
<evidence type="ECO:0000313" key="1">
    <source>
        <dbReference type="EMBL" id="MFD2760425.1"/>
    </source>
</evidence>
<comment type="caution">
    <text evidence="1">The sequence shown here is derived from an EMBL/GenBank/DDBJ whole genome shotgun (WGS) entry which is preliminary data.</text>
</comment>
<keyword evidence="2" id="KW-1185">Reference proteome</keyword>
<protein>
    <submittedName>
        <fullName evidence="1">Uncharacterized protein</fullName>
    </submittedName>
</protein>
<accession>A0ABW5V3Z0</accession>
<reference evidence="2" key="1">
    <citation type="journal article" date="2019" name="Int. J. Syst. Evol. Microbiol.">
        <title>The Global Catalogue of Microorganisms (GCM) 10K type strain sequencing project: providing services to taxonomists for standard genome sequencing and annotation.</title>
        <authorList>
            <consortium name="The Broad Institute Genomics Platform"/>
            <consortium name="The Broad Institute Genome Sequencing Center for Infectious Disease"/>
            <person name="Wu L."/>
            <person name="Ma J."/>
        </authorList>
    </citation>
    <scope>NUCLEOTIDE SEQUENCE [LARGE SCALE GENOMIC DNA]</scope>
    <source>
        <strain evidence="2">TISTR 1535</strain>
    </source>
</reference>
<proteinExistence type="predicted"/>
<dbReference type="EMBL" id="JBHUNA010000009">
    <property type="protein sequence ID" value="MFD2760425.1"/>
    <property type="molecule type" value="Genomic_DNA"/>
</dbReference>
<name>A0ABW5V3Z0_9BACI</name>
<dbReference type="RefSeq" id="WP_382391890.1">
    <property type="nucleotide sequence ID" value="NZ_JBHUNA010000009.1"/>
</dbReference>
<dbReference type="Proteomes" id="UP001597502">
    <property type="component" value="Unassembled WGS sequence"/>
</dbReference>
<evidence type="ECO:0000313" key="2">
    <source>
        <dbReference type="Proteomes" id="UP001597502"/>
    </source>
</evidence>
<sequence length="95" mass="10691">MIKECFVVLTPSVEEYIQQGVLDVTDIEHMVKTAATFAKESYFIAFHSNKTTTSVTDGNGNVLDEISLNIPENIWFIFDESDDSIICTGLLPHEY</sequence>
<gene>
    <name evidence="1" type="ORF">ACFSUO_05505</name>
</gene>